<dbReference type="Proteomes" id="UP000052008">
    <property type="component" value="Unassembled WGS sequence"/>
</dbReference>
<proteinExistence type="predicted"/>
<dbReference type="AlphaFoldDB" id="A0A0S7WUY4"/>
<reference evidence="1 2" key="1">
    <citation type="journal article" date="2015" name="Microbiome">
        <title>Genomic resolution of linkages in carbon, nitrogen, and sulfur cycling among widespread estuary sediment bacteria.</title>
        <authorList>
            <person name="Baker B.J."/>
            <person name="Lazar C.S."/>
            <person name="Teske A.P."/>
            <person name="Dick G.J."/>
        </authorList>
    </citation>
    <scope>NUCLEOTIDE SEQUENCE [LARGE SCALE GENOMIC DNA]</scope>
    <source>
        <strain evidence="1">DG_24</strain>
    </source>
</reference>
<comment type="caution">
    <text evidence="1">The sequence shown here is derived from an EMBL/GenBank/DDBJ whole genome shotgun (WGS) entry which is preliminary data.</text>
</comment>
<name>A0A0S7WUY4_UNCT6</name>
<evidence type="ECO:0000313" key="1">
    <source>
        <dbReference type="EMBL" id="KPJ53998.1"/>
    </source>
</evidence>
<evidence type="ECO:0008006" key="3">
    <source>
        <dbReference type="Google" id="ProtNLM"/>
    </source>
</evidence>
<accession>A0A0S7WUY4</accession>
<sequence length="164" mass="18152">MNQGLHTAVVRRRLNEEVLRAERYGHFLSVLVLHVMNGDSESAGFVGAFSILRSVMRGDIRRTDHLQETRSGVLFFILPETPEEGALVVARRMQEHVGPYRVSGSGREASCQLQSRALITSYPVDGSSGDELLDNVDVLGSLVRHHGEEEIYIYSECGDAGSPR</sequence>
<dbReference type="EMBL" id="LIZS01000008">
    <property type="protein sequence ID" value="KPJ53998.1"/>
    <property type="molecule type" value="Genomic_DNA"/>
</dbReference>
<organism evidence="1 2">
    <name type="scientific">candidate division TA06 bacterium DG_24</name>
    <dbReference type="NCBI Taxonomy" id="1703770"/>
    <lineage>
        <taxon>Bacteria</taxon>
        <taxon>Bacteria division TA06</taxon>
    </lineage>
</organism>
<evidence type="ECO:0000313" key="2">
    <source>
        <dbReference type="Proteomes" id="UP000052008"/>
    </source>
</evidence>
<dbReference type="STRING" id="1703770.AMJ39_02205"/>
<gene>
    <name evidence="1" type="ORF">AMJ39_02205</name>
</gene>
<dbReference type="Gene3D" id="3.30.70.270">
    <property type="match status" value="1"/>
</dbReference>
<protein>
    <recommendedName>
        <fullName evidence="3">GGDEF domain-containing protein</fullName>
    </recommendedName>
</protein>
<dbReference type="InterPro" id="IPR043128">
    <property type="entry name" value="Rev_trsase/Diguanyl_cyclase"/>
</dbReference>